<keyword evidence="9" id="KW-1185">Reference proteome</keyword>
<comment type="catalytic activity">
    <reaction evidence="1 6">
        <text>ATP-dependent breakage, passage and rejoining of double-stranded DNA.</text>
        <dbReference type="EC" id="5.6.2.2"/>
    </reaction>
</comment>
<dbReference type="InterPro" id="IPR013757">
    <property type="entry name" value="Topo_IIA_A_a_sf"/>
</dbReference>
<comment type="similarity">
    <text evidence="2">Belongs to the type II topoisomerase GyrA/ParC subunit family.</text>
</comment>
<evidence type="ECO:0000313" key="9">
    <source>
        <dbReference type="Proteomes" id="UP000595224"/>
    </source>
</evidence>
<protein>
    <submittedName>
        <fullName evidence="8">DNA topoisomerase IV subunit A</fullName>
    </submittedName>
</protein>
<dbReference type="GO" id="GO:0005524">
    <property type="term" value="F:ATP binding"/>
    <property type="evidence" value="ECO:0007669"/>
    <property type="project" value="InterPro"/>
</dbReference>
<evidence type="ECO:0000256" key="1">
    <source>
        <dbReference type="ARBA" id="ARBA00000185"/>
    </source>
</evidence>
<evidence type="ECO:0000259" key="7">
    <source>
        <dbReference type="PROSITE" id="PS52040"/>
    </source>
</evidence>
<evidence type="ECO:0000256" key="2">
    <source>
        <dbReference type="ARBA" id="ARBA00008263"/>
    </source>
</evidence>
<dbReference type="GO" id="GO:0005737">
    <property type="term" value="C:cytoplasm"/>
    <property type="evidence" value="ECO:0007669"/>
    <property type="project" value="TreeGrafter"/>
</dbReference>
<keyword evidence="3 6" id="KW-0799">Topoisomerase</keyword>
<accession>A0A7T3RC41</accession>
<evidence type="ECO:0000256" key="3">
    <source>
        <dbReference type="ARBA" id="ARBA00023029"/>
    </source>
</evidence>
<keyword evidence="5 6" id="KW-0413">Isomerase</keyword>
<dbReference type="AlphaFoldDB" id="A0A7T3RC41"/>
<evidence type="ECO:0000256" key="6">
    <source>
        <dbReference type="PROSITE-ProRule" id="PRU01384"/>
    </source>
</evidence>
<dbReference type="GO" id="GO:0006265">
    <property type="term" value="P:DNA topological change"/>
    <property type="evidence" value="ECO:0007669"/>
    <property type="project" value="UniProtKB-UniRule"/>
</dbReference>
<dbReference type="Proteomes" id="UP000595224">
    <property type="component" value="Chromosome"/>
</dbReference>
<dbReference type="GO" id="GO:0003677">
    <property type="term" value="F:DNA binding"/>
    <property type="evidence" value="ECO:0007669"/>
    <property type="project" value="UniProtKB-UniRule"/>
</dbReference>
<dbReference type="SUPFAM" id="SSF56719">
    <property type="entry name" value="Type II DNA topoisomerase"/>
    <property type="match status" value="1"/>
</dbReference>
<dbReference type="KEGG" id="tper:IWA51_08875"/>
<sequence>MAFVKNLFDKNFIEYASYVIRDRAIPDLEDGLKPVQRRIMHTLFTIDDGRMHKVASVVGDCMKFHPHGDASIGGALVVLANKGIFIARQGNFGNMYTGDEASATRYIECCVHPIAKKFLYNPDITEYIPSYDGRNKEPVVFRAKIPVVLVGGAEGIAVGMSTKILPYNFKEVIDAEIKALRGEDFEIFPDVPTGGLIDVSNYNDGNGKIITRAKFDMSDEKRIVITELPVDTTSKDLLDSIDSAYKAGKIKISSVEDFTTDHCNIEIKLPRGVYAKDVEKALYAYTACEKSISCQMLVIKDNMPVAMTATEVIKYYAKKLTAIIKDELEFERASLTEELHARTLERIFIEERIYKKIEMMKTAESVNRAVKEGFVPFKNELVHDVSDDDVDRLLKIPIRRISLFDINKNKDQVAAINARLKEIARRLKHLTDCAVEYLDSVLEEMKNYTALDPKKDPRAVDPKLMERQTTITSFSAVNAKEIVKRDIPLRYDDKGYLGTSVSAGKELIKVTPYDRILIVRKSGIWSVCDVPDKLFVDTGMWFCNYADKDVIGKILFTIIYRDPKTKFCFIKRCRIAGWIMNRDYSFVPDGMEVLHVDSRDKFKFTMRFVKKPRIKISEQEYKASSYEEKGLKANGVRLESREVESVSVEPSDNNGQGTLF</sequence>
<dbReference type="Gene3D" id="3.30.1360.40">
    <property type="match status" value="1"/>
</dbReference>
<gene>
    <name evidence="8" type="ORF">IWA51_08875</name>
</gene>
<dbReference type="InterPro" id="IPR013758">
    <property type="entry name" value="Topo_IIA_A/C_ab"/>
</dbReference>
<keyword evidence="4 6" id="KW-0238">DNA-binding</keyword>
<evidence type="ECO:0000256" key="4">
    <source>
        <dbReference type="ARBA" id="ARBA00023125"/>
    </source>
</evidence>
<feature type="domain" description="Topo IIA-type catalytic" evidence="7">
    <location>
        <begin position="25"/>
        <end position="445"/>
    </location>
</feature>
<organism evidence="8 9">
    <name type="scientific">Treponema peruense</name>
    <dbReference type="NCBI Taxonomy" id="2787628"/>
    <lineage>
        <taxon>Bacteria</taxon>
        <taxon>Pseudomonadati</taxon>
        <taxon>Spirochaetota</taxon>
        <taxon>Spirochaetia</taxon>
        <taxon>Spirochaetales</taxon>
        <taxon>Treponemataceae</taxon>
        <taxon>Treponema</taxon>
    </lineage>
</organism>
<name>A0A7T3RC41_9SPIR</name>
<dbReference type="PROSITE" id="PS52040">
    <property type="entry name" value="TOPO_IIA"/>
    <property type="match status" value="1"/>
</dbReference>
<dbReference type="PANTHER" id="PTHR43493">
    <property type="entry name" value="DNA GYRASE/TOPOISOMERASE SUBUNIT A"/>
    <property type="match status" value="1"/>
</dbReference>
<dbReference type="RefSeq" id="WP_198442143.1">
    <property type="nucleotide sequence ID" value="NZ_CBCSHE010000001.1"/>
</dbReference>
<dbReference type="InterPro" id="IPR002205">
    <property type="entry name" value="Topo_IIA_dom_A"/>
</dbReference>
<dbReference type="GO" id="GO:0009330">
    <property type="term" value="C:DNA topoisomerase type II (double strand cut, ATP-hydrolyzing) complex"/>
    <property type="evidence" value="ECO:0007669"/>
    <property type="project" value="TreeGrafter"/>
</dbReference>
<dbReference type="EMBL" id="CP064936">
    <property type="protein sequence ID" value="QQA00383.1"/>
    <property type="molecule type" value="Genomic_DNA"/>
</dbReference>
<dbReference type="GO" id="GO:0003918">
    <property type="term" value="F:DNA topoisomerase type II (double strand cut, ATP-hydrolyzing) activity"/>
    <property type="evidence" value="ECO:0007669"/>
    <property type="project" value="UniProtKB-EC"/>
</dbReference>
<dbReference type="PANTHER" id="PTHR43493:SF5">
    <property type="entry name" value="DNA GYRASE SUBUNIT A, CHLOROPLASTIC_MITOCHONDRIAL"/>
    <property type="match status" value="1"/>
</dbReference>
<dbReference type="NCBIfam" id="NF007209">
    <property type="entry name" value="PRK09631.1"/>
    <property type="match status" value="1"/>
</dbReference>
<dbReference type="InterPro" id="IPR050220">
    <property type="entry name" value="Type_II_DNA_Topoisomerases"/>
</dbReference>
<dbReference type="Gene3D" id="3.90.199.10">
    <property type="entry name" value="Topoisomerase II, domain 5"/>
    <property type="match status" value="1"/>
</dbReference>
<dbReference type="SMART" id="SM00434">
    <property type="entry name" value="TOP4c"/>
    <property type="match status" value="1"/>
</dbReference>
<reference evidence="8 9" key="1">
    <citation type="submission" date="2020-11" db="EMBL/GenBank/DDBJ databases">
        <title>Treponema Peruensis nv. sp., first commensal Treponema isolated from human feces.</title>
        <authorList>
            <person name="Belkhou C."/>
            <person name="Raes J."/>
        </authorList>
    </citation>
    <scope>NUCLEOTIDE SEQUENCE [LARGE SCALE GENOMIC DNA]</scope>
    <source>
        <strain evidence="8 9">RCC2812</strain>
    </source>
</reference>
<proteinExistence type="inferred from homology"/>
<feature type="active site" description="O-(5'-phospho-DNA)-tyrosine intermediate" evidence="6">
    <location>
        <position position="106"/>
    </location>
</feature>
<dbReference type="Gene3D" id="1.10.268.10">
    <property type="entry name" value="Topoisomerase, domain 3"/>
    <property type="match status" value="1"/>
</dbReference>
<evidence type="ECO:0000256" key="5">
    <source>
        <dbReference type="ARBA" id="ARBA00023235"/>
    </source>
</evidence>
<dbReference type="Pfam" id="PF00521">
    <property type="entry name" value="DNA_topoisoIV"/>
    <property type="match status" value="1"/>
</dbReference>
<dbReference type="InterPro" id="IPR013760">
    <property type="entry name" value="Topo_IIA-like_dom_sf"/>
</dbReference>
<evidence type="ECO:0000313" key="8">
    <source>
        <dbReference type="EMBL" id="QQA00383.1"/>
    </source>
</evidence>